<evidence type="ECO:0000313" key="2">
    <source>
        <dbReference type="EMBL" id="PAF55419.1"/>
    </source>
</evidence>
<comment type="caution">
    <text evidence="2">The sequence shown here is derived from an EMBL/GenBank/DDBJ whole genome shotgun (WGS) entry which is preliminary data.</text>
</comment>
<dbReference type="Proteomes" id="UP000217033">
    <property type="component" value="Unassembled WGS sequence"/>
</dbReference>
<proteinExistence type="predicted"/>
<protein>
    <submittedName>
        <fullName evidence="2">Uncharacterized protein</fullName>
    </submittedName>
</protein>
<feature type="transmembrane region" description="Helical" evidence="1">
    <location>
        <begin position="31"/>
        <end position="53"/>
    </location>
</feature>
<keyword evidence="1" id="KW-1133">Transmembrane helix</keyword>
<gene>
    <name evidence="2" type="ORF">CJF60_01915</name>
</gene>
<organism evidence="2 3">
    <name type="scientific">Mycoplasmopsis agassizii</name>
    <dbReference type="NCBI Taxonomy" id="33922"/>
    <lineage>
        <taxon>Bacteria</taxon>
        <taxon>Bacillati</taxon>
        <taxon>Mycoplasmatota</taxon>
        <taxon>Mycoplasmoidales</taxon>
        <taxon>Metamycoplasmataceae</taxon>
        <taxon>Mycoplasmopsis</taxon>
    </lineage>
</organism>
<keyword evidence="1" id="KW-0812">Transmembrane</keyword>
<keyword evidence="1" id="KW-0472">Membrane</keyword>
<accession>A0ABX4H694</accession>
<name>A0ABX4H694_9BACT</name>
<sequence length="232" mass="27401">MKTSHDKMKNLLDLKNSFLDLGKRNFIKQSFYAYLKLNVYPSGTAILYLWISFVSIYKIAEPSLTALSENPSIILIRGIIISSSVTAVSFFFYILFMLLAFINHKKFLKSVEFKKDYSWSIFELRHFVSSNSSNVIDYPNPALFFLNKLILFRSIDHFLWLKRYTKRLISVVNTEIIDKECNQIYEIISDLINFTWANCWHYINDEAKLNLVNHVLKKVLNELKKTEYFKKC</sequence>
<dbReference type="EMBL" id="NQMN01000001">
    <property type="protein sequence ID" value="PAF55419.1"/>
    <property type="molecule type" value="Genomic_DNA"/>
</dbReference>
<evidence type="ECO:0000313" key="3">
    <source>
        <dbReference type="Proteomes" id="UP000217033"/>
    </source>
</evidence>
<keyword evidence="3" id="KW-1185">Reference proteome</keyword>
<feature type="transmembrane region" description="Helical" evidence="1">
    <location>
        <begin position="73"/>
        <end position="102"/>
    </location>
</feature>
<dbReference type="RefSeq" id="WP_084232419.1">
    <property type="nucleotide sequence ID" value="NZ_FWXE01000007.1"/>
</dbReference>
<reference evidence="2" key="1">
    <citation type="submission" date="2017-08" db="EMBL/GenBank/DDBJ databases">
        <authorList>
            <person name="Alvarez-Ponce D."/>
            <person name="Weitzman C.L."/>
            <person name="Tillett R.L."/>
            <person name="Sandmeier F.C."/>
            <person name="Tracy C.R."/>
        </authorList>
    </citation>
    <scope>NUCLEOTIDE SEQUENCE [LARGE SCALE GENOMIC DNA]</scope>
    <source>
        <strain evidence="2">PS6</strain>
    </source>
</reference>
<evidence type="ECO:0000256" key="1">
    <source>
        <dbReference type="SAM" id="Phobius"/>
    </source>
</evidence>